<organism evidence="2 3">
    <name type="scientific">Cryptococcus amylolentus CBS 6039</name>
    <dbReference type="NCBI Taxonomy" id="1295533"/>
    <lineage>
        <taxon>Eukaryota</taxon>
        <taxon>Fungi</taxon>
        <taxon>Dikarya</taxon>
        <taxon>Basidiomycota</taxon>
        <taxon>Agaricomycotina</taxon>
        <taxon>Tremellomycetes</taxon>
        <taxon>Tremellales</taxon>
        <taxon>Cryptococcaceae</taxon>
        <taxon>Cryptococcus</taxon>
    </lineage>
</organism>
<feature type="compositionally biased region" description="Polar residues" evidence="1">
    <location>
        <begin position="99"/>
        <end position="113"/>
    </location>
</feature>
<dbReference type="AlphaFoldDB" id="A0A1E3HLZ5"/>
<dbReference type="Proteomes" id="UP000094065">
    <property type="component" value="Unassembled WGS sequence"/>
</dbReference>
<comment type="caution">
    <text evidence="2">The sequence shown here is derived from an EMBL/GenBank/DDBJ whole genome shotgun (WGS) entry which is preliminary data.</text>
</comment>
<gene>
    <name evidence="2" type="ORF">L202_05690</name>
</gene>
<feature type="compositionally biased region" description="Basic and acidic residues" evidence="1">
    <location>
        <begin position="639"/>
        <end position="648"/>
    </location>
</feature>
<protein>
    <submittedName>
        <fullName evidence="2">Uncharacterized protein</fullName>
    </submittedName>
</protein>
<keyword evidence="3" id="KW-1185">Reference proteome</keyword>
<evidence type="ECO:0000256" key="1">
    <source>
        <dbReference type="SAM" id="MobiDB-lite"/>
    </source>
</evidence>
<feature type="compositionally biased region" description="Pro residues" evidence="1">
    <location>
        <begin position="559"/>
        <end position="568"/>
    </location>
</feature>
<feature type="region of interest" description="Disordered" evidence="1">
    <location>
        <begin position="49"/>
        <end position="216"/>
    </location>
</feature>
<evidence type="ECO:0000313" key="3">
    <source>
        <dbReference type="Proteomes" id="UP000094065"/>
    </source>
</evidence>
<feature type="compositionally biased region" description="Polar residues" evidence="1">
    <location>
        <begin position="492"/>
        <end position="513"/>
    </location>
</feature>
<feature type="region of interest" description="Disordered" evidence="1">
    <location>
        <begin position="489"/>
        <end position="692"/>
    </location>
</feature>
<dbReference type="EMBL" id="AWGJ01000008">
    <property type="protein sequence ID" value="ODN77165.1"/>
    <property type="molecule type" value="Genomic_DNA"/>
</dbReference>
<feature type="compositionally biased region" description="Polar residues" evidence="1">
    <location>
        <begin position="308"/>
        <end position="320"/>
    </location>
</feature>
<dbReference type="OrthoDB" id="2573334at2759"/>
<feature type="compositionally biased region" description="Basic and acidic residues" evidence="1">
    <location>
        <begin position="583"/>
        <end position="593"/>
    </location>
</feature>
<sequence length="726" mass="80382">MPNAAWKSSFRSPSPDTDPEDCLPSQIAASTHADLAYDLDLSLRQDHAELKSTPFTIAKQKSARKGGRKISNLVTAEDRRNGVTSSPSKTSTTKSSNSRPVLNNQTLPFQSQPRKPGPKPAKKDFVQPALHDTPPKPRNRKKPGPSAAWVDKDGNALPEDPPARPSILEVLKEKEKEEEKKVNKREAAREKRKRTMEAKKREKERNDKIQFSMLPKGAATNESYPIVKALQKQKSLPIRARSLATMSGRFNEGEVTRSPEPENLVDATEIDDLVYGPKGARGGTTVEDAIEIASTPTLARKAERSESIRTTPTLVGSDSRSAQRHHDLPFAKTTHRFTPSSRSTFKPPFKKPFVDHVSPQNGYIDFHLSSGPHLSTITQVPSSLSRGGETMTSGVSKLAYSSPLTGRGRAGNSGAHVRAMARASAAGGRKEVFEEDDVDVKEEEDDHRSADVLRLERAAEGFHIPPAYQSALPPNIARPVARRFQPPIPVASKSTLNQDRNSPPPVRSSTPEWSTLPAKRRRHSSFVSPDKNARQPVVVGRFRMPASLFPTPKRTAPSSPSPEPPINSPPRKYSKLTLFTPSSKEDDAHRPERPAYTVRTLRGSKFASSAERNDSYHGAAAKGRLTLPPRKTGSSTTLGRREPERDYSPADQRAGQSRYDPFQSQYRRYDTTGEEEEEGDEDDWTSAWRGKESANVGAVGGRDWVDEDELEAAKKYVFQRRNGYDY</sequence>
<proteinExistence type="predicted"/>
<dbReference type="GeneID" id="30156999"/>
<evidence type="ECO:0000313" key="2">
    <source>
        <dbReference type="EMBL" id="ODN77165.1"/>
    </source>
</evidence>
<name>A0A1E3HLZ5_9TREE</name>
<accession>A0A1E3HLZ5</accession>
<reference evidence="2 3" key="1">
    <citation type="submission" date="2016-06" db="EMBL/GenBank/DDBJ databases">
        <title>Evolution of pathogenesis and genome organization in the Tremellales.</title>
        <authorList>
            <person name="Cuomo C."/>
            <person name="Litvintseva A."/>
            <person name="Heitman J."/>
            <person name="Chen Y."/>
            <person name="Sun S."/>
            <person name="Springer D."/>
            <person name="Dromer F."/>
            <person name="Young S."/>
            <person name="Zeng Q."/>
            <person name="Chapman S."/>
            <person name="Gujja S."/>
            <person name="Saif S."/>
            <person name="Birren B."/>
        </authorList>
    </citation>
    <scope>NUCLEOTIDE SEQUENCE [LARGE SCALE GENOMIC DNA]</scope>
    <source>
        <strain evidence="2 3">CBS 6039</strain>
    </source>
</reference>
<feature type="compositionally biased region" description="Basic and acidic residues" evidence="1">
    <location>
        <begin position="170"/>
        <end position="208"/>
    </location>
</feature>
<feature type="compositionally biased region" description="Low complexity" evidence="1">
    <location>
        <begin position="84"/>
        <end position="98"/>
    </location>
</feature>
<feature type="region of interest" description="Disordered" evidence="1">
    <location>
        <begin position="297"/>
        <end position="325"/>
    </location>
</feature>
<feature type="compositionally biased region" description="Acidic residues" evidence="1">
    <location>
        <begin position="672"/>
        <end position="684"/>
    </location>
</feature>
<dbReference type="RefSeq" id="XP_018992539.1">
    <property type="nucleotide sequence ID" value="XM_019140048.1"/>
</dbReference>
<feature type="region of interest" description="Disordered" evidence="1">
    <location>
        <begin position="1"/>
        <end position="24"/>
    </location>
</feature>